<evidence type="ECO:0000313" key="8">
    <source>
        <dbReference type="Proteomes" id="UP000444721"/>
    </source>
</evidence>
<dbReference type="SUPFAM" id="SSF52151">
    <property type="entry name" value="FabD/lysophospholipase-like"/>
    <property type="match status" value="1"/>
</dbReference>
<dbReference type="GO" id="GO:0016020">
    <property type="term" value="C:membrane"/>
    <property type="evidence" value="ECO:0007669"/>
    <property type="project" value="TreeGrafter"/>
</dbReference>
<gene>
    <name evidence="7" type="ORF">FDP41_008581</name>
</gene>
<reference evidence="7 8" key="1">
    <citation type="journal article" date="2019" name="Sci. Rep.">
        <title>Nanopore sequencing improves the draft genome of the human pathogenic amoeba Naegleria fowleri.</title>
        <authorList>
            <person name="Liechti N."/>
            <person name="Schurch N."/>
            <person name="Bruggmann R."/>
            <person name="Wittwer M."/>
        </authorList>
    </citation>
    <scope>NUCLEOTIDE SEQUENCE [LARGE SCALE GENOMIC DNA]</scope>
    <source>
        <strain evidence="7 8">ATCC 30894</strain>
    </source>
</reference>
<protein>
    <recommendedName>
        <fullName evidence="6">PNPLA domain-containing protein</fullName>
    </recommendedName>
</protein>
<keyword evidence="2 4" id="KW-0442">Lipid degradation</keyword>
<evidence type="ECO:0000256" key="5">
    <source>
        <dbReference type="SAM" id="MobiDB-lite"/>
    </source>
</evidence>
<feature type="short sequence motif" description="GXSXG" evidence="4">
    <location>
        <begin position="546"/>
        <end position="550"/>
    </location>
</feature>
<dbReference type="RefSeq" id="XP_044558087.1">
    <property type="nucleotide sequence ID" value="XM_044712450.1"/>
</dbReference>
<dbReference type="PANTHER" id="PTHR24185">
    <property type="entry name" value="CALCIUM-INDEPENDENT PHOSPHOLIPASE A2-GAMMA"/>
    <property type="match status" value="1"/>
</dbReference>
<evidence type="ECO:0000256" key="2">
    <source>
        <dbReference type="ARBA" id="ARBA00022963"/>
    </source>
</evidence>
<feature type="compositionally biased region" description="Low complexity" evidence="5">
    <location>
        <begin position="25"/>
        <end position="36"/>
    </location>
</feature>
<dbReference type="PROSITE" id="PS51635">
    <property type="entry name" value="PNPLA"/>
    <property type="match status" value="1"/>
</dbReference>
<evidence type="ECO:0000259" key="6">
    <source>
        <dbReference type="PROSITE" id="PS51635"/>
    </source>
</evidence>
<dbReference type="GO" id="GO:0006631">
    <property type="term" value="P:fatty acid metabolic process"/>
    <property type="evidence" value="ECO:0007669"/>
    <property type="project" value="TreeGrafter"/>
</dbReference>
<dbReference type="VEuPathDB" id="AmoebaDB:FDP41_008581"/>
<keyword evidence="3 4" id="KW-0443">Lipid metabolism</keyword>
<sequence>MISELVNKQFIVIDELEIQTKKSFNNNNNNNNSSSSPTILSGQGSPKPLSPIIQNGRPRRSSSLTKDQLEIRKVYDKISQSPVYNVPDKVIEKNQKSFLLSNEESLLVYYFRDWLEVMEEQLEDDFRRSSEACQTNEKASSSSTTTTTGRRQVCIKKKDQLQMKVILYDVDDYPLYFPLRLMSEGNFNDPDFIKFGVSFSAPHTSGVQEKTFVFMEDGLVHLVEKHESTLVPQHVLEGYESESLCVKSVTENCKILKRLQQICRVIKDFNIDKMYGDNDKGGSFYFCREIAKLFSEESSLVSCLSENVKHLFKVWKERHDKRVKEEEDELDFHNDTFYSQNEHVPMDDISKIIKQASQSTQEAIREHLIHPSAYEVIFEKVCLDLQYYPTLVEFYTPQKKQHYKFNTYTEFDQFLCDQYNDRNKIRELRQKYPMDYLYLKIMHRKLWCCKVANSLYDPLISRDHLFDIKGRQTFFKDPETLIHHFGDASSITIDYEALKKSKDGKTVKVLSLDGGGMRGLVLIEQLKAIEECTGKRIGELFDIVCGSSTGGIITFFIEAGYTMDEVKSQYLAMGRDIFNMHSHFTTLKKAIKFLRGKSWYESKILEKYFKRNAGAIDLYSATKTRPFTFVCGTIKPEKALEPGSKVSTNFTEQFPYIFRTYTNPFISTKEAAKKLLDPANDFISKNIYDDLFYSGTTTGRGVKITNALRATTAAPIFFDAAYIGNDYFTDGGLTANNPSVIALSEAMRMYLGHNKFVFVSLGTGKKRRSPSQDGDFFNPNTNEAMKKTRGFIENLIVTATDLKLLVDLVTSSERIHAQMVTMVKLLNERDLNADISYYRFDPPDVGKYDLDTVTPSVIEEYETKAREYIRSNEEFPVMCKRLLQD</sequence>
<keyword evidence="1 4" id="KW-0378">Hydrolase</keyword>
<dbReference type="GO" id="GO:0016042">
    <property type="term" value="P:lipid catabolic process"/>
    <property type="evidence" value="ECO:0007669"/>
    <property type="project" value="UniProtKB-UniRule"/>
</dbReference>
<feature type="short sequence motif" description="DGA/G" evidence="4">
    <location>
        <begin position="730"/>
        <end position="732"/>
    </location>
</feature>
<evidence type="ECO:0000313" key="7">
    <source>
        <dbReference type="EMBL" id="KAF0973374.1"/>
    </source>
</evidence>
<dbReference type="AlphaFoldDB" id="A0A6A5BH70"/>
<dbReference type="PANTHER" id="PTHR24185:SF1">
    <property type="entry name" value="CALCIUM-INDEPENDENT PHOSPHOLIPASE A2-GAMMA"/>
    <property type="match status" value="1"/>
</dbReference>
<accession>A0A6A5BH70</accession>
<feature type="short sequence motif" description="GXGXXG" evidence="4">
    <location>
        <begin position="514"/>
        <end position="519"/>
    </location>
</feature>
<evidence type="ECO:0000256" key="3">
    <source>
        <dbReference type="ARBA" id="ARBA00023098"/>
    </source>
</evidence>
<proteinExistence type="predicted"/>
<feature type="active site" description="Proton acceptor" evidence="4">
    <location>
        <position position="730"/>
    </location>
</feature>
<dbReference type="Gene3D" id="3.40.1090.10">
    <property type="entry name" value="Cytosolic phospholipase A2 catalytic domain"/>
    <property type="match status" value="1"/>
</dbReference>
<evidence type="ECO:0000256" key="1">
    <source>
        <dbReference type="ARBA" id="ARBA00022801"/>
    </source>
</evidence>
<dbReference type="GeneID" id="68115799"/>
<dbReference type="VEuPathDB" id="AmoebaDB:NfTy_092310"/>
<dbReference type="InterPro" id="IPR002641">
    <property type="entry name" value="PNPLA_dom"/>
</dbReference>
<feature type="domain" description="PNPLA" evidence="6">
    <location>
        <begin position="510"/>
        <end position="743"/>
    </location>
</feature>
<dbReference type="GO" id="GO:0004620">
    <property type="term" value="F:phospholipase activity"/>
    <property type="evidence" value="ECO:0007669"/>
    <property type="project" value="TreeGrafter"/>
</dbReference>
<dbReference type="OMA" id="FVCGTIK"/>
<keyword evidence="8" id="KW-1185">Reference proteome</keyword>
<dbReference type="VEuPathDB" id="AmoebaDB:NF0072730"/>
<comment type="caution">
    <text evidence="7">The sequence shown here is derived from an EMBL/GenBank/DDBJ whole genome shotgun (WGS) entry which is preliminary data.</text>
</comment>
<dbReference type="EMBL" id="VFQX01000061">
    <property type="protein sequence ID" value="KAF0973374.1"/>
    <property type="molecule type" value="Genomic_DNA"/>
</dbReference>
<feature type="region of interest" description="Disordered" evidence="5">
    <location>
        <begin position="129"/>
        <end position="149"/>
    </location>
</feature>
<feature type="active site" description="Nucleophile" evidence="4">
    <location>
        <position position="548"/>
    </location>
</feature>
<dbReference type="Proteomes" id="UP000444721">
    <property type="component" value="Unassembled WGS sequence"/>
</dbReference>
<dbReference type="Pfam" id="PF01734">
    <property type="entry name" value="Patatin"/>
    <property type="match status" value="1"/>
</dbReference>
<name>A0A6A5BH70_NAEFO</name>
<organism evidence="7 8">
    <name type="scientific">Naegleria fowleri</name>
    <name type="common">Brain eating amoeba</name>
    <dbReference type="NCBI Taxonomy" id="5763"/>
    <lineage>
        <taxon>Eukaryota</taxon>
        <taxon>Discoba</taxon>
        <taxon>Heterolobosea</taxon>
        <taxon>Tetramitia</taxon>
        <taxon>Eutetramitia</taxon>
        <taxon>Vahlkampfiidae</taxon>
        <taxon>Naegleria</taxon>
    </lineage>
</organism>
<feature type="region of interest" description="Disordered" evidence="5">
    <location>
        <begin position="23"/>
        <end position="65"/>
    </location>
</feature>
<dbReference type="InterPro" id="IPR016035">
    <property type="entry name" value="Acyl_Trfase/lysoPLipase"/>
</dbReference>
<dbReference type="OrthoDB" id="630895at2759"/>
<evidence type="ECO:0000256" key="4">
    <source>
        <dbReference type="PROSITE-ProRule" id="PRU01161"/>
    </source>
</evidence>